<evidence type="ECO:0000313" key="3">
    <source>
        <dbReference type="EMBL" id="KAK1274325.1"/>
    </source>
</evidence>
<evidence type="ECO:0000259" key="2">
    <source>
        <dbReference type="Pfam" id="PF07985"/>
    </source>
</evidence>
<dbReference type="EMBL" id="JAUJYN010000004">
    <property type="protein sequence ID" value="KAK1274325.1"/>
    <property type="molecule type" value="Genomic_DNA"/>
</dbReference>
<keyword evidence="4" id="KW-1185">Reference proteome</keyword>
<accession>A0AAV9BD00</accession>
<gene>
    <name evidence="3" type="ORF">QJS04_geneDACA020642</name>
</gene>
<dbReference type="InterPro" id="IPR040044">
    <property type="entry name" value="SRR1L"/>
</dbReference>
<dbReference type="PANTHER" id="PTHR28626">
    <property type="entry name" value="SRR1-LIKE PROTEIN"/>
    <property type="match status" value="1"/>
</dbReference>
<comment type="similarity">
    <text evidence="1">Belongs to the SRR1 family.</text>
</comment>
<dbReference type="AlphaFoldDB" id="A0AAV9BD00"/>
<proteinExistence type="inferred from homology"/>
<name>A0AAV9BD00_ACOGR</name>
<dbReference type="GO" id="GO:0005634">
    <property type="term" value="C:nucleus"/>
    <property type="evidence" value="ECO:0007669"/>
    <property type="project" value="TreeGrafter"/>
</dbReference>
<dbReference type="GO" id="GO:0005737">
    <property type="term" value="C:cytoplasm"/>
    <property type="evidence" value="ECO:0007669"/>
    <property type="project" value="TreeGrafter"/>
</dbReference>
<reference evidence="3" key="1">
    <citation type="journal article" date="2023" name="Nat. Commun.">
        <title>Diploid and tetraploid genomes of Acorus and the evolution of monocots.</title>
        <authorList>
            <person name="Ma L."/>
            <person name="Liu K.W."/>
            <person name="Li Z."/>
            <person name="Hsiao Y.Y."/>
            <person name="Qi Y."/>
            <person name="Fu T."/>
            <person name="Tang G.D."/>
            <person name="Zhang D."/>
            <person name="Sun W.H."/>
            <person name="Liu D.K."/>
            <person name="Li Y."/>
            <person name="Chen G.Z."/>
            <person name="Liu X.D."/>
            <person name="Liao X.Y."/>
            <person name="Jiang Y.T."/>
            <person name="Yu X."/>
            <person name="Hao Y."/>
            <person name="Huang J."/>
            <person name="Zhao X.W."/>
            <person name="Ke S."/>
            <person name="Chen Y.Y."/>
            <person name="Wu W.L."/>
            <person name="Hsu J.L."/>
            <person name="Lin Y.F."/>
            <person name="Huang M.D."/>
            <person name="Li C.Y."/>
            <person name="Huang L."/>
            <person name="Wang Z.W."/>
            <person name="Zhao X."/>
            <person name="Zhong W.Y."/>
            <person name="Peng D.H."/>
            <person name="Ahmad S."/>
            <person name="Lan S."/>
            <person name="Zhang J.S."/>
            <person name="Tsai W.C."/>
            <person name="Van de Peer Y."/>
            <person name="Liu Z.J."/>
        </authorList>
    </citation>
    <scope>NUCLEOTIDE SEQUENCE</scope>
    <source>
        <strain evidence="3">SCP</strain>
    </source>
</reference>
<protein>
    <recommendedName>
        <fullName evidence="2">SRR1-like domain-containing protein</fullName>
    </recommendedName>
</protein>
<evidence type="ECO:0000256" key="1">
    <source>
        <dbReference type="ARBA" id="ARBA00009856"/>
    </source>
</evidence>
<dbReference type="Pfam" id="PF07985">
    <property type="entry name" value="SRR1"/>
    <property type="match status" value="1"/>
</dbReference>
<dbReference type="Proteomes" id="UP001179952">
    <property type="component" value="Unassembled WGS sequence"/>
</dbReference>
<evidence type="ECO:0000313" key="4">
    <source>
        <dbReference type="Proteomes" id="UP001179952"/>
    </source>
</evidence>
<dbReference type="InterPro" id="IPR012942">
    <property type="entry name" value="SRR1-like"/>
</dbReference>
<dbReference type="PANTHER" id="PTHR28626:SF3">
    <property type="entry name" value="SRR1-LIKE PROTEIN"/>
    <property type="match status" value="1"/>
</dbReference>
<reference evidence="3" key="2">
    <citation type="submission" date="2023-06" db="EMBL/GenBank/DDBJ databases">
        <authorList>
            <person name="Ma L."/>
            <person name="Liu K.-W."/>
            <person name="Li Z."/>
            <person name="Hsiao Y.-Y."/>
            <person name="Qi Y."/>
            <person name="Fu T."/>
            <person name="Tang G."/>
            <person name="Zhang D."/>
            <person name="Sun W.-H."/>
            <person name="Liu D.-K."/>
            <person name="Li Y."/>
            <person name="Chen G.-Z."/>
            <person name="Liu X.-D."/>
            <person name="Liao X.-Y."/>
            <person name="Jiang Y.-T."/>
            <person name="Yu X."/>
            <person name="Hao Y."/>
            <person name="Huang J."/>
            <person name="Zhao X.-W."/>
            <person name="Ke S."/>
            <person name="Chen Y.-Y."/>
            <person name="Wu W.-L."/>
            <person name="Hsu J.-L."/>
            <person name="Lin Y.-F."/>
            <person name="Huang M.-D."/>
            <person name="Li C.-Y."/>
            <person name="Huang L."/>
            <person name="Wang Z.-W."/>
            <person name="Zhao X."/>
            <person name="Zhong W.-Y."/>
            <person name="Peng D.-H."/>
            <person name="Ahmad S."/>
            <person name="Lan S."/>
            <person name="Zhang J.-S."/>
            <person name="Tsai W.-C."/>
            <person name="Van De Peer Y."/>
            <person name="Liu Z.-J."/>
        </authorList>
    </citation>
    <scope>NUCLEOTIDE SEQUENCE</scope>
    <source>
        <strain evidence="3">SCP</strain>
        <tissue evidence="3">Leaves</tissue>
    </source>
</reference>
<comment type="caution">
    <text evidence="3">The sequence shown here is derived from an EMBL/GenBank/DDBJ whole genome shotgun (WGS) entry which is preliminary data.</text>
</comment>
<feature type="domain" description="SRR1-like" evidence="2">
    <location>
        <begin position="95"/>
        <end position="213"/>
    </location>
</feature>
<sequence>MGETGSLHFYAACVRTRGFGCGPRERHQIPILAPDPWTPTNTDSDQARESKLLEEMQNTINKFKFSRFYLLVDQQLEAAHPLQDPLKNKILSVQGSKPTMVAYSIGPIESDPQPRLQLSLSILLAHQGRSHVIHLLEVFHPVLSSIKCRVIVSLGCAVLSVNEHCRCMVTGPTLFFMPHCCRWMIDNLFGVNWSASQLNRIAVLGNNFRASSDLGLEFLAARARDEVRVAWGLAWHAQHMLKAVMRVVLQWLKLAPVVGVGPFLMEAGERLAMEVRVSGEDDWEEEFALVFRGLSWHLFELDPDVDLRKRFVCDARERVFSDLYLK</sequence>
<organism evidence="3 4">
    <name type="scientific">Acorus gramineus</name>
    <name type="common">Dwarf sweet flag</name>
    <dbReference type="NCBI Taxonomy" id="55184"/>
    <lineage>
        <taxon>Eukaryota</taxon>
        <taxon>Viridiplantae</taxon>
        <taxon>Streptophyta</taxon>
        <taxon>Embryophyta</taxon>
        <taxon>Tracheophyta</taxon>
        <taxon>Spermatophyta</taxon>
        <taxon>Magnoliopsida</taxon>
        <taxon>Liliopsida</taxon>
        <taxon>Acoraceae</taxon>
        <taxon>Acorus</taxon>
    </lineage>
</organism>